<evidence type="ECO:0000256" key="3">
    <source>
        <dbReference type="ARBA" id="ARBA00023015"/>
    </source>
</evidence>
<dbReference type="STRING" id="1849047.A0A3D8QTE8"/>
<dbReference type="EMBL" id="PDLM01000012">
    <property type="protein sequence ID" value="RDW65093.1"/>
    <property type="molecule type" value="Genomic_DNA"/>
</dbReference>
<dbReference type="GO" id="GO:0046872">
    <property type="term" value="F:metal ion binding"/>
    <property type="evidence" value="ECO:0007669"/>
    <property type="project" value="UniProtKB-KW"/>
</dbReference>
<keyword evidence="4" id="KW-0804">Transcription</keyword>
<dbReference type="InterPro" id="IPR050815">
    <property type="entry name" value="TF_fung"/>
</dbReference>
<dbReference type="PANTHER" id="PTHR47338">
    <property type="entry name" value="ZN(II)2CYS6 TRANSCRIPTION FACTOR (EUROFUNG)-RELATED"/>
    <property type="match status" value="1"/>
</dbReference>
<dbReference type="AlphaFoldDB" id="A0A3D8QTE8"/>
<gene>
    <name evidence="6" type="ORF">BP6252_10744</name>
</gene>
<evidence type="ECO:0000256" key="5">
    <source>
        <dbReference type="ARBA" id="ARBA00023242"/>
    </source>
</evidence>
<keyword evidence="3" id="KW-0805">Transcription regulation</keyword>
<dbReference type="GO" id="GO:0005634">
    <property type="term" value="C:nucleus"/>
    <property type="evidence" value="ECO:0007669"/>
    <property type="project" value="UniProtKB-SubCell"/>
</dbReference>
<dbReference type="CDD" id="cd12148">
    <property type="entry name" value="fungal_TF_MHR"/>
    <property type="match status" value="1"/>
</dbReference>
<evidence type="ECO:0000313" key="7">
    <source>
        <dbReference type="Proteomes" id="UP000256645"/>
    </source>
</evidence>
<protein>
    <recommendedName>
        <fullName evidence="8">Transcription factor domain-containing protein</fullName>
    </recommendedName>
</protein>
<organism evidence="6 7">
    <name type="scientific">Coleophoma cylindrospora</name>
    <dbReference type="NCBI Taxonomy" id="1849047"/>
    <lineage>
        <taxon>Eukaryota</taxon>
        <taxon>Fungi</taxon>
        <taxon>Dikarya</taxon>
        <taxon>Ascomycota</taxon>
        <taxon>Pezizomycotina</taxon>
        <taxon>Leotiomycetes</taxon>
        <taxon>Helotiales</taxon>
        <taxon>Dermateaceae</taxon>
        <taxon>Coleophoma</taxon>
    </lineage>
</organism>
<keyword evidence="5" id="KW-0539">Nucleus</keyword>
<accession>A0A3D8QTE8</accession>
<evidence type="ECO:0000256" key="2">
    <source>
        <dbReference type="ARBA" id="ARBA00022723"/>
    </source>
</evidence>
<evidence type="ECO:0000313" key="6">
    <source>
        <dbReference type="EMBL" id="RDW65093.1"/>
    </source>
</evidence>
<keyword evidence="7" id="KW-1185">Reference proteome</keyword>
<proteinExistence type="predicted"/>
<name>A0A3D8QTE8_9HELO</name>
<dbReference type="GO" id="GO:0000981">
    <property type="term" value="F:DNA-binding transcription factor activity, RNA polymerase II-specific"/>
    <property type="evidence" value="ECO:0007669"/>
    <property type="project" value="InterPro"/>
</dbReference>
<evidence type="ECO:0000256" key="1">
    <source>
        <dbReference type="ARBA" id="ARBA00004123"/>
    </source>
</evidence>
<keyword evidence="2" id="KW-0479">Metal-binding</keyword>
<sequence>MELLQQNMIRPSLVTVQTCILLSQYLGGEGNFKAKHIYIGVAMLHCQVIHLWDVTGQPDVISREICRRTWLSVVIADRWSAADMSTSCTASGTHLDNFPILDEGQFVGLGCGTDCHIEEPSRLSEQGLWAQMAKTINTFRSINHTLFLLSSGQISMAAAEETNMVVLARQLDSWADDLPPRLIFTMENLEYFKAFGFGKTFLAMHIGYHHFQQLLYFPYLDSYPRSTTRQHVAYVELCKKNAMQVSTVARIAFQESSCNLLYYIIGHILVVSSSIHLHTLLFSDLHEADEARGHLVSNFEILMRLKNYWPVIDVSVGRLRTFQDNCRKMRDDLFVLDNWMVKFLMEHSTELDPERWIAGGRAPEQRPVADNPKLSEFGAVALEDNALGSLSALVGGKSLSNDALIENALSWLLA</sequence>
<comment type="subcellular location">
    <subcellularLocation>
        <location evidence="1">Nucleus</location>
    </subcellularLocation>
</comment>
<dbReference type="Proteomes" id="UP000256645">
    <property type="component" value="Unassembled WGS sequence"/>
</dbReference>
<evidence type="ECO:0000256" key="4">
    <source>
        <dbReference type="ARBA" id="ARBA00023163"/>
    </source>
</evidence>
<reference evidence="6 7" key="1">
    <citation type="journal article" date="2018" name="IMA Fungus">
        <title>IMA Genome-F 9: Draft genome sequence of Annulohypoxylon stygium, Aspergillus mulundensis, Berkeleyomyces basicola (syn. Thielaviopsis basicola), Ceratocystis smalleyi, two Cercospora beticola strains, Coleophoma cylindrospora, Fusarium fracticaudum, Phialophora cf. hyalina, and Morchella septimelata.</title>
        <authorList>
            <person name="Wingfield B.D."/>
            <person name="Bills G.F."/>
            <person name="Dong Y."/>
            <person name="Huang W."/>
            <person name="Nel W.J."/>
            <person name="Swalarsk-Parry B.S."/>
            <person name="Vaghefi N."/>
            <person name="Wilken P.M."/>
            <person name="An Z."/>
            <person name="de Beer Z.W."/>
            <person name="De Vos L."/>
            <person name="Chen L."/>
            <person name="Duong T.A."/>
            <person name="Gao Y."/>
            <person name="Hammerbacher A."/>
            <person name="Kikkert J.R."/>
            <person name="Li Y."/>
            <person name="Li H."/>
            <person name="Li K."/>
            <person name="Li Q."/>
            <person name="Liu X."/>
            <person name="Ma X."/>
            <person name="Naidoo K."/>
            <person name="Pethybridge S.J."/>
            <person name="Sun J."/>
            <person name="Steenkamp E.T."/>
            <person name="van der Nest M.A."/>
            <person name="van Wyk S."/>
            <person name="Wingfield M.J."/>
            <person name="Xiong C."/>
            <person name="Yue Q."/>
            <person name="Zhang X."/>
        </authorList>
    </citation>
    <scope>NUCLEOTIDE SEQUENCE [LARGE SCALE GENOMIC DNA]</scope>
    <source>
        <strain evidence="6 7">BP6252</strain>
    </source>
</reference>
<dbReference type="OrthoDB" id="1924787at2759"/>
<dbReference type="PANTHER" id="PTHR47338:SF16">
    <property type="entry name" value="TRANSCRIPTION FACTOR, PUTATIVE (AFU_ORTHOLOGUE AFUA_2G09360)-RELATED"/>
    <property type="match status" value="1"/>
</dbReference>
<evidence type="ECO:0008006" key="8">
    <source>
        <dbReference type="Google" id="ProtNLM"/>
    </source>
</evidence>
<comment type="caution">
    <text evidence="6">The sequence shown here is derived from an EMBL/GenBank/DDBJ whole genome shotgun (WGS) entry which is preliminary data.</text>
</comment>